<organism evidence="1 2">
    <name type="scientific">Winogradskyella psychrotolerans RS-3</name>
    <dbReference type="NCBI Taxonomy" id="641526"/>
    <lineage>
        <taxon>Bacteria</taxon>
        <taxon>Pseudomonadati</taxon>
        <taxon>Bacteroidota</taxon>
        <taxon>Flavobacteriia</taxon>
        <taxon>Flavobacteriales</taxon>
        <taxon>Flavobacteriaceae</taxon>
        <taxon>Winogradskyella</taxon>
    </lineage>
</organism>
<accession>S7VUS2</accession>
<dbReference type="EMBL" id="ATMR01000081">
    <property type="protein sequence ID" value="EPR73786.1"/>
    <property type="molecule type" value="Genomic_DNA"/>
</dbReference>
<evidence type="ECO:0000313" key="2">
    <source>
        <dbReference type="Proteomes" id="UP000014962"/>
    </source>
</evidence>
<gene>
    <name evidence="1" type="ORF">ADIWIN_1146</name>
</gene>
<reference evidence="1 2" key="1">
    <citation type="journal article" date="2013" name="Genome Announc.">
        <title>Draft Genome Sequence of Winogradskyella psychrotolerans RS-3T, Isolated from the Marine Transect of Kongsfjorden, Ny-Alesund, Svalbard, Arctic Ocean.</title>
        <authorList>
            <person name="Kumar Pinnaka A."/>
            <person name="Ara S."/>
            <person name="Singh A."/>
            <person name="Shivaji S."/>
        </authorList>
    </citation>
    <scope>NUCLEOTIDE SEQUENCE [LARGE SCALE GENOMIC DNA]</scope>
    <source>
        <strain evidence="1 2">RS-3</strain>
    </source>
</reference>
<keyword evidence="2" id="KW-1185">Reference proteome</keyword>
<proteinExistence type="predicted"/>
<sequence>MRTDAQIKQDVLDELVFQPSIDETQIGVIVKKWCGYSNRTSV</sequence>
<dbReference type="STRING" id="641526.ADIWIN_1146"/>
<name>S7VUS2_9FLAO</name>
<protein>
    <submittedName>
        <fullName evidence="1">Uncharacterized protein</fullName>
    </submittedName>
</protein>
<comment type="caution">
    <text evidence="1">The sequence shown here is derived from an EMBL/GenBank/DDBJ whole genome shotgun (WGS) entry which is preliminary data.</text>
</comment>
<dbReference type="AlphaFoldDB" id="S7VUS2"/>
<dbReference type="Proteomes" id="UP000014962">
    <property type="component" value="Unassembled WGS sequence"/>
</dbReference>
<evidence type="ECO:0000313" key="1">
    <source>
        <dbReference type="EMBL" id="EPR73786.1"/>
    </source>
</evidence>